<dbReference type="Gene3D" id="2.170.120.20">
    <property type="entry name" value="Ribosomal protein L25, beta domain"/>
    <property type="match status" value="1"/>
</dbReference>
<dbReference type="HAMAP" id="MF_01334">
    <property type="entry name" value="Ribosomal_bL25_CTC"/>
    <property type="match status" value="1"/>
</dbReference>
<evidence type="ECO:0000313" key="9">
    <source>
        <dbReference type="Proteomes" id="UP000184035"/>
    </source>
</evidence>
<evidence type="ECO:0000256" key="3">
    <source>
        <dbReference type="ARBA" id="ARBA00022980"/>
    </source>
</evidence>
<comment type="subunit">
    <text evidence="5">Part of the 50S ribosomal subunit; part of the 5S rRNA/L5/L18/L25 subcomplex. Contacts the 5S rRNA. Binds to the 5S rRNA independently of L5 and L18.</text>
</comment>
<dbReference type="Proteomes" id="UP000184035">
    <property type="component" value="Unassembled WGS sequence"/>
</dbReference>
<proteinExistence type="inferred from homology"/>
<dbReference type="EMBL" id="FQVM01000012">
    <property type="protein sequence ID" value="SHE80230.1"/>
    <property type="molecule type" value="Genomic_DNA"/>
</dbReference>
<protein>
    <recommendedName>
        <fullName evidence="5">Large ribosomal subunit protein bL25</fullName>
    </recommendedName>
    <alternativeName>
        <fullName evidence="5">General stress protein CTC</fullName>
    </alternativeName>
</protein>
<dbReference type="CDD" id="cd00495">
    <property type="entry name" value="Ribosomal_L25_TL5_CTC"/>
    <property type="match status" value="1"/>
</dbReference>
<comment type="similarity">
    <text evidence="5">Belongs to the bacterial ribosomal protein bL25 family. CTC subfamily.</text>
</comment>
<dbReference type="InterPro" id="IPR029751">
    <property type="entry name" value="Ribosomal_L25_dom"/>
</dbReference>
<evidence type="ECO:0000256" key="5">
    <source>
        <dbReference type="HAMAP-Rule" id="MF_01334"/>
    </source>
</evidence>
<dbReference type="NCBIfam" id="TIGR00731">
    <property type="entry name" value="bL25_bact_ctc"/>
    <property type="match status" value="1"/>
</dbReference>
<dbReference type="InterPro" id="IPR020057">
    <property type="entry name" value="Ribosomal_bL25_b-dom"/>
</dbReference>
<name>A0A1M4WGE8_9CLOT</name>
<keyword evidence="4 5" id="KW-0687">Ribonucleoprotein</keyword>
<keyword evidence="3 5" id="KW-0689">Ribosomal protein</keyword>
<dbReference type="OrthoDB" id="9790002at2"/>
<evidence type="ECO:0000256" key="2">
    <source>
        <dbReference type="ARBA" id="ARBA00022884"/>
    </source>
</evidence>
<dbReference type="InterPro" id="IPR037121">
    <property type="entry name" value="Ribosomal_bL25_C"/>
</dbReference>
<keyword evidence="9" id="KW-1185">Reference proteome</keyword>
<dbReference type="SUPFAM" id="SSF50715">
    <property type="entry name" value="Ribosomal protein L25-like"/>
    <property type="match status" value="1"/>
</dbReference>
<organism evidence="8 9">
    <name type="scientific">Clostridium fallax</name>
    <dbReference type="NCBI Taxonomy" id="1533"/>
    <lineage>
        <taxon>Bacteria</taxon>
        <taxon>Bacillati</taxon>
        <taxon>Bacillota</taxon>
        <taxon>Clostridia</taxon>
        <taxon>Eubacteriales</taxon>
        <taxon>Clostridiaceae</taxon>
        <taxon>Clostridium</taxon>
    </lineage>
</organism>
<dbReference type="PANTHER" id="PTHR33284:SF1">
    <property type="entry name" value="RIBOSOMAL PROTEIN L25_GLN-TRNA SYNTHETASE, ANTI-CODON-BINDING DOMAIN-CONTAINING PROTEIN"/>
    <property type="match status" value="1"/>
</dbReference>
<dbReference type="AlphaFoldDB" id="A0A1M4WGE8"/>
<gene>
    <name evidence="5" type="primary">rplY</name>
    <name evidence="5" type="synonym">ctc</name>
    <name evidence="8" type="ORF">SAMN05443638_11230</name>
</gene>
<evidence type="ECO:0000259" key="6">
    <source>
        <dbReference type="Pfam" id="PF01386"/>
    </source>
</evidence>
<dbReference type="Pfam" id="PF14693">
    <property type="entry name" value="Ribosomal_TL5_C"/>
    <property type="match status" value="1"/>
</dbReference>
<dbReference type="Gene3D" id="2.40.240.10">
    <property type="entry name" value="Ribosomal Protein L25, Chain P"/>
    <property type="match status" value="1"/>
</dbReference>
<dbReference type="GO" id="GO:0022625">
    <property type="term" value="C:cytosolic large ribosomal subunit"/>
    <property type="evidence" value="ECO:0007669"/>
    <property type="project" value="TreeGrafter"/>
</dbReference>
<dbReference type="GO" id="GO:0008097">
    <property type="term" value="F:5S rRNA binding"/>
    <property type="evidence" value="ECO:0007669"/>
    <property type="project" value="InterPro"/>
</dbReference>
<dbReference type="STRING" id="1533.SAMN05443638_11230"/>
<dbReference type="GO" id="GO:0003735">
    <property type="term" value="F:structural constituent of ribosome"/>
    <property type="evidence" value="ECO:0007669"/>
    <property type="project" value="InterPro"/>
</dbReference>
<feature type="domain" description="Large ribosomal subunit protein bL25 beta" evidence="7">
    <location>
        <begin position="100"/>
        <end position="178"/>
    </location>
</feature>
<dbReference type="GO" id="GO:0006412">
    <property type="term" value="P:translation"/>
    <property type="evidence" value="ECO:0007669"/>
    <property type="project" value="UniProtKB-UniRule"/>
</dbReference>
<dbReference type="InterPro" id="IPR020930">
    <property type="entry name" value="Ribosomal_uL5_bac-type"/>
</dbReference>
<dbReference type="InterPro" id="IPR011035">
    <property type="entry name" value="Ribosomal_bL25/Gln-tRNA_synth"/>
</dbReference>
<accession>A0A1M4WGE8</accession>
<dbReference type="RefSeq" id="WP_072895697.1">
    <property type="nucleotide sequence ID" value="NZ_FQVM01000012.1"/>
</dbReference>
<evidence type="ECO:0000313" key="8">
    <source>
        <dbReference type="EMBL" id="SHE80230.1"/>
    </source>
</evidence>
<evidence type="ECO:0000259" key="7">
    <source>
        <dbReference type="Pfam" id="PF14693"/>
    </source>
</evidence>
<reference evidence="8 9" key="1">
    <citation type="submission" date="2016-11" db="EMBL/GenBank/DDBJ databases">
        <authorList>
            <person name="Jaros S."/>
            <person name="Januszkiewicz K."/>
            <person name="Wedrychowicz H."/>
        </authorList>
    </citation>
    <scope>NUCLEOTIDE SEQUENCE [LARGE SCALE GENOMIC DNA]</scope>
    <source>
        <strain evidence="8 9">DSM 2631</strain>
    </source>
</reference>
<evidence type="ECO:0000256" key="4">
    <source>
        <dbReference type="ARBA" id="ARBA00023274"/>
    </source>
</evidence>
<dbReference type="Pfam" id="PF01386">
    <property type="entry name" value="Ribosomal_L25p"/>
    <property type="match status" value="1"/>
</dbReference>
<dbReference type="PANTHER" id="PTHR33284">
    <property type="entry name" value="RIBOSOMAL PROTEIN L25/GLN-TRNA SYNTHETASE, ANTI-CODON-BINDING DOMAIN-CONTAINING PROTEIN"/>
    <property type="match status" value="1"/>
</dbReference>
<dbReference type="InterPro" id="IPR020056">
    <property type="entry name" value="Rbsml_bL25/Gln-tRNA_synth_N"/>
</dbReference>
<feature type="domain" description="Large ribosomal subunit protein bL25 L25" evidence="6">
    <location>
        <begin position="7"/>
        <end position="91"/>
    </location>
</feature>
<sequence length="180" mass="20324">MSQLAVEIQERKSNETGKKVRKHGEIPGIVYGEFLKENIPVKVEPRNFYKLLKKSSKGEIIQLKFKHKMAPCVIKQIQKNNITGEVIHVDFQYVKKNEVIKLSIPITYLGCDNLELKRLILTTSFNDIEVEGVVENIPEGIEINVGTLNYDDKILAKDIKLPEGVKLITDPETILAVIGA</sequence>
<dbReference type="InterPro" id="IPR001021">
    <property type="entry name" value="Ribosomal_bL25_long"/>
</dbReference>
<evidence type="ECO:0000256" key="1">
    <source>
        <dbReference type="ARBA" id="ARBA00022730"/>
    </source>
</evidence>
<keyword evidence="2 5" id="KW-0694">RNA-binding</keyword>
<keyword evidence="1 5" id="KW-0699">rRNA-binding</keyword>
<comment type="function">
    <text evidence="5">This is one of the proteins that binds to the 5S RNA in the ribosome where it forms part of the central protuberance.</text>
</comment>